<dbReference type="Pfam" id="PF25072">
    <property type="entry name" value="DUF7796"/>
    <property type="match status" value="1"/>
</dbReference>
<dbReference type="OrthoDB" id="10336667at2759"/>
<dbReference type="PANTHER" id="PTHR35112">
    <property type="entry name" value="OS08G0360500 PROTEIN"/>
    <property type="match status" value="1"/>
</dbReference>
<sequence>MSSLNRRWSWTDWGNRTLRLCDAHEEWESGWERIFNRITGKSFARARKRVRDLTLEQCVEDFNDMKRRMTGKWESPPSEAICRLGGLA</sequence>
<evidence type="ECO:0000259" key="1">
    <source>
        <dbReference type="Pfam" id="PF25072"/>
    </source>
</evidence>
<evidence type="ECO:0000313" key="3">
    <source>
        <dbReference type="Proteomes" id="UP000327013"/>
    </source>
</evidence>
<name>A0A5N6R5T1_9ROSI</name>
<proteinExistence type="predicted"/>
<dbReference type="Proteomes" id="UP000327013">
    <property type="component" value="Chromosome 5"/>
</dbReference>
<dbReference type="PANTHER" id="PTHR35112:SF1">
    <property type="entry name" value="RING_FYVE_PHD ZINC FINGER SUPERFAMILY PROTEIN"/>
    <property type="match status" value="1"/>
</dbReference>
<organism evidence="2 3">
    <name type="scientific">Carpinus fangiana</name>
    <dbReference type="NCBI Taxonomy" id="176857"/>
    <lineage>
        <taxon>Eukaryota</taxon>
        <taxon>Viridiplantae</taxon>
        <taxon>Streptophyta</taxon>
        <taxon>Embryophyta</taxon>
        <taxon>Tracheophyta</taxon>
        <taxon>Spermatophyta</taxon>
        <taxon>Magnoliopsida</taxon>
        <taxon>eudicotyledons</taxon>
        <taxon>Gunneridae</taxon>
        <taxon>Pentapetalae</taxon>
        <taxon>rosids</taxon>
        <taxon>fabids</taxon>
        <taxon>Fagales</taxon>
        <taxon>Betulaceae</taxon>
        <taxon>Carpinus</taxon>
    </lineage>
</organism>
<accession>A0A5N6R5T1</accession>
<dbReference type="AlphaFoldDB" id="A0A5N6R5T1"/>
<gene>
    <name evidence="2" type="ORF">FH972_013034</name>
</gene>
<dbReference type="EMBL" id="CM017325">
    <property type="protein sequence ID" value="KAE8056246.1"/>
    <property type="molecule type" value="Genomic_DNA"/>
</dbReference>
<protein>
    <recommendedName>
        <fullName evidence="1">DUF7796 domain-containing protein</fullName>
    </recommendedName>
</protein>
<dbReference type="InterPro" id="IPR056698">
    <property type="entry name" value="DUF7796"/>
</dbReference>
<keyword evidence="3" id="KW-1185">Reference proteome</keyword>
<feature type="domain" description="DUF7796" evidence="1">
    <location>
        <begin position="1"/>
        <end position="85"/>
    </location>
</feature>
<reference evidence="2 3" key="1">
    <citation type="submission" date="2019-06" db="EMBL/GenBank/DDBJ databases">
        <title>A chromosomal-level reference genome of Carpinus fangiana (Coryloideae, Betulaceae).</title>
        <authorList>
            <person name="Yang X."/>
            <person name="Wang Z."/>
            <person name="Zhang L."/>
            <person name="Hao G."/>
            <person name="Liu J."/>
            <person name="Yang Y."/>
        </authorList>
    </citation>
    <scope>NUCLEOTIDE SEQUENCE [LARGE SCALE GENOMIC DNA]</scope>
    <source>
        <strain evidence="2">Cfa_2016G</strain>
        <tissue evidence="2">Leaf</tissue>
    </source>
</reference>
<evidence type="ECO:0000313" key="2">
    <source>
        <dbReference type="EMBL" id="KAE8056246.1"/>
    </source>
</evidence>